<feature type="transmembrane region" description="Helical" evidence="7">
    <location>
        <begin position="235"/>
        <end position="254"/>
    </location>
</feature>
<dbReference type="Proteomes" id="UP000014760">
    <property type="component" value="Unassembled WGS sequence"/>
</dbReference>
<reference evidence="10" key="3">
    <citation type="submission" date="2015-06" db="UniProtKB">
        <authorList>
            <consortium name="EnsemblMetazoa"/>
        </authorList>
    </citation>
    <scope>IDENTIFICATION</scope>
</reference>
<comment type="subcellular location">
    <subcellularLocation>
        <location evidence="1">Membrane</location>
        <topology evidence="1">Multi-pass membrane protein</topology>
    </subcellularLocation>
</comment>
<dbReference type="GO" id="GO:0016020">
    <property type="term" value="C:membrane"/>
    <property type="evidence" value="ECO:0007669"/>
    <property type="project" value="UniProtKB-SubCell"/>
</dbReference>
<dbReference type="PANTHER" id="PTHR23511:SF5">
    <property type="entry name" value="MAJOR FACILITATOR-TYPE TRANSPORTER HXNZ-RELATED"/>
    <property type="match status" value="1"/>
</dbReference>
<feature type="transmembrane region" description="Helical" evidence="7">
    <location>
        <begin position="172"/>
        <end position="194"/>
    </location>
</feature>
<keyword evidence="11" id="KW-1185">Reference proteome</keyword>
<proteinExistence type="inferred from homology"/>
<evidence type="ECO:0000313" key="10">
    <source>
        <dbReference type="EnsemblMetazoa" id="CapteP215670"/>
    </source>
</evidence>
<dbReference type="EMBL" id="KB308685">
    <property type="protein sequence ID" value="ELT97027.1"/>
    <property type="molecule type" value="Genomic_DNA"/>
</dbReference>
<evidence type="ECO:0000256" key="4">
    <source>
        <dbReference type="ARBA" id="ARBA00022692"/>
    </source>
</evidence>
<keyword evidence="5 7" id="KW-1133">Transmembrane helix</keyword>
<evidence type="ECO:0000256" key="1">
    <source>
        <dbReference type="ARBA" id="ARBA00004141"/>
    </source>
</evidence>
<feature type="transmembrane region" description="Helical" evidence="7">
    <location>
        <begin position="444"/>
        <end position="464"/>
    </location>
</feature>
<dbReference type="Gene3D" id="1.20.1250.20">
    <property type="entry name" value="MFS general substrate transporter like domains"/>
    <property type="match status" value="1"/>
</dbReference>
<evidence type="ECO:0000256" key="7">
    <source>
        <dbReference type="SAM" id="Phobius"/>
    </source>
</evidence>
<evidence type="ECO:0000313" key="9">
    <source>
        <dbReference type="EMBL" id="ELT97027.1"/>
    </source>
</evidence>
<dbReference type="InterPro" id="IPR005829">
    <property type="entry name" value="Sugar_transporter_CS"/>
</dbReference>
<accession>R7TTT2</accession>
<dbReference type="PROSITE" id="PS00217">
    <property type="entry name" value="SUGAR_TRANSPORT_2"/>
    <property type="match status" value="1"/>
</dbReference>
<dbReference type="Pfam" id="PF00083">
    <property type="entry name" value="Sugar_tr"/>
    <property type="match status" value="1"/>
</dbReference>
<feature type="transmembrane region" description="Helical" evidence="7">
    <location>
        <begin position="411"/>
        <end position="432"/>
    </location>
</feature>
<dbReference type="AlphaFoldDB" id="R7TTT2"/>
<reference evidence="9 11" key="2">
    <citation type="journal article" date="2013" name="Nature">
        <title>Insights into bilaterian evolution from three spiralian genomes.</title>
        <authorList>
            <person name="Simakov O."/>
            <person name="Marletaz F."/>
            <person name="Cho S.J."/>
            <person name="Edsinger-Gonzales E."/>
            <person name="Havlak P."/>
            <person name="Hellsten U."/>
            <person name="Kuo D.H."/>
            <person name="Larsson T."/>
            <person name="Lv J."/>
            <person name="Arendt D."/>
            <person name="Savage R."/>
            <person name="Osoegawa K."/>
            <person name="de Jong P."/>
            <person name="Grimwood J."/>
            <person name="Chapman J.A."/>
            <person name="Shapiro H."/>
            <person name="Aerts A."/>
            <person name="Otillar R.P."/>
            <person name="Terry A.Y."/>
            <person name="Boore J.L."/>
            <person name="Grigoriev I.V."/>
            <person name="Lindberg D.R."/>
            <person name="Seaver E.C."/>
            <person name="Weisblat D.A."/>
            <person name="Putnam N.H."/>
            <person name="Rokhsar D.S."/>
        </authorList>
    </citation>
    <scope>NUCLEOTIDE SEQUENCE</scope>
    <source>
        <strain evidence="9 11">I ESC-2004</strain>
    </source>
</reference>
<keyword evidence="6 7" id="KW-0472">Membrane</keyword>
<evidence type="ECO:0000256" key="6">
    <source>
        <dbReference type="ARBA" id="ARBA00023136"/>
    </source>
</evidence>
<name>R7TTT2_CAPTE</name>
<evidence type="ECO:0000256" key="2">
    <source>
        <dbReference type="ARBA" id="ARBA00008335"/>
    </source>
</evidence>
<evidence type="ECO:0000259" key="8">
    <source>
        <dbReference type="PROSITE" id="PS50850"/>
    </source>
</evidence>
<dbReference type="PANTHER" id="PTHR23511">
    <property type="entry name" value="SYNAPTIC VESICLE GLYCOPROTEIN 2"/>
    <property type="match status" value="1"/>
</dbReference>
<dbReference type="EMBL" id="AMQN01011099">
    <property type="status" value="NOT_ANNOTATED_CDS"/>
    <property type="molecule type" value="Genomic_DNA"/>
</dbReference>
<reference evidence="11" key="1">
    <citation type="submission" date="2012-12" db="EMBL/GenBank/DDBJ databases">
        <authorList>
            <person name="Hellsten U."/>
            <person name="Grimwood J."/>
            <person name="Chapman J.A."/>
            <person name="Shapiro H."/>
            <person name="Aerts A."/>
            <person name="Otillar R.P."/>
            <person name="Terry A.Y."/>
            <person name="Boore J.L."/>
            <person name="Simakov O."/>
            <person name="Marletaz F."/>
            <person name="Cho S.-J."/>
            <person name="Edsinger-Gonzales E."/>
            <person name="Havlak P."/>
            <person name="Kuo D.-H."/>
            <person name="Larsson T."/>
            <person name="Lv J."/>
            <person name="Arendt D."/>
            <person name="Savage R."/>
            <person name="Osoegawa K."/>
            <person name="de Jong P."/>
            <person name="Lindberg D.R."/>
            <person name="Seaver E.C."/>
            <person name="Weisblat D.A."/>
            <person name="Putnam N.H."/>
            <person name="Grigoriev I.V."/>
            <person name="Rokhsar D.S."/>
        </authorList>
    </citation>
    <scope>NUCLEOTIDE SEQUENCE</scope>
    <source>
        <strain evidence="11">I ESC-2004</strain>
    </source>
</reference>
<dbReference type="PROSITE" id="PS00216">
    <property type="entry name" value="SUGAR_TRANSPORT_1"/>
    <property type="match status" value="1"/>
</dbReference>
<dbReference type="InterPro" id="IPR020846">
    <property type="entry name" value="MFS_dom"/>
</dbReference>
<dbReference type="OrthoDB" id="4139357at2759"/>
<dbReference type="PROSITE" id="PS50850">
    <property type="entry name" value="MFS"/>
    <property type="match status" value="1"/>
</dbReference>
<dbReference type="OMA" id="WTMVVSS"/>
<feature type="transmembrane region" description="Helical" evidence="7">
    <location>
        <begin position="118"/>
        <end position="136"/>
    </location>
</feature>
<dbReference type="STRING" id="283909.R7TTT2"/>
<evidence type="ECO:0000256" key="3">
    <source>
        <dbReference type="ARBA" id="ARBA00022448"/>
    </source>
</evidence>
<dbReference type="SUPFAM" id="SSF103473">
    <property type="entry name" value="MFS general substrate transporter"/>
    <property type="match status" value="1"/>
</dbReference>
<dbReference type="InterPro" id="IPR036259">
    <property type="entry name" value="MFS_trans_sf"/>
</dbReference>
<evidence type="ECO:0000313" key="11">
    <source>
        <dbReference type="Proteomes" id="UP000014760"/>
    </source>
</evidence>
<feature type="transmembrane region" description="Helical" evidence="7">
    <location>
        <begin position="476"/>
        <end position="495"/>
    </location>
</feature>
<gene>
    <name evidence="9" type="ORF">CAPTEDRAFT_215670</name>
</gene>
<dbReference type="EnsemblMetazoa" id="CapteT215670">
    <property type="protein sequence ID" value="CapteP215670"/>
    <property type="gene ID" value="CapteG215670"/>
</dbReference>
<feature type="domain" description="Major facilitator superfamily (MFS) profile" evidence="8">
    <location>
        <begin position="81"/>
        <end position="498"/>
    </location>
</feature>
<comment type="similarity">
    <text evidence="2">Belongs to the major facilitator superfamily.</text>
</comment>
<feature type="transmembrane region" description="Helical" evidence="7">
    <location>
        <begin position="361"/>
        <end position="379"/>
    </location>
</feature>
<sequence length="502" mass="55112">MAQFFYLISDNHPLLGIEQNAAQVRGSKVARLMNSSPDRDGMFEGVREIRLKSRASVITGKFYTVEDAIDACGFGLFQIELSLITGFAWMSNSMEIMVVSIIGPELVCEWLLSPTSEALLSTVIFLGMGVGAPIIGSIGDRHGRKFSIIYSTVWALFYGLLTSIAPNYAWLLTLRCFLGFGIGGVPQCRVTYYAEFLPTKRRGKCLVMIELAWALGAMMEVILAMVILIPFGWRWWLVSSAVPLAAFLAICMWLPESPCYDVAAGNAERARQTLERVAKANSAELPPGRLEAKHQIEQGTCKDLFVAERFGGAFSYYGVILMSTQLISLGSTCTDATKSRFEANQCVAGCRRLDTDDYYRLLWTSIAELPGLLVAAWLIDLVGRRVTMSLGYLCFGIMCFVHIACIHGNSLVATLFIARSVVSAAFQVIYVYTPEVYPTKIRGLAIGIGCGCSRLGALLTPFVATNLIEWSIPTSLMVYGIMGTLTAFACTLLPIETMGKKF</sequence>
<feature type="transmembrane region" description="Helical" evidence="7">
    <location>
        <begin position="206"/>
        <end position="229"/>
    </location>
</feature>
<keyword evidence="3" id="KW-0813">Transport</keyword>
<dbReference type="HOGENOM" id="CLU_001265_46_0_1"/>
<dbReference type="InterPro" id="IPR005828">
    <property type="entry name" value="MFS_sugar_transport-like"/>
</dbReference>
<feature type="transmembrane region" description="Helical" evidence="7">
    <location>
        <begin position="385"/>
        <end position="404"/>
    </location>
</feature>
<dbReference type="GO" id="GO:0022857">
    <property type="term" value="F:transmembrane transporter activity"/>
    <property type="evidence" value="ECO:0007669"/>
    <property type="project" value="InterPro"/>
</dbReference>
<protein>
    <recommendedName>
        <fullName evidence="8">Major facilitator superfamily (MFS) profile domain-containing protein</fullName>
    </recommendedName>
</protein>
<organism evidence="9">
    <name type="scientific">Capitella teleta</name>
    <name type="common">Polychaete worm</name>
    <dbReference type="NCBI Taxonomy" id="283909"/>
    <lineage>
        <taxon>Eukaryota</taxon>
        <taxon>Metazoa</taxon>
        <taxon>Spiralia</taxon>
        <taxon>Lophotrochozoa</taxon>
        <taxon>Annelida</taxon>
        <taxon>Polychaeta</taxon>
        <taxon>Sedentaria</taxon>
        <taxon>Scolecida</taxon>
        <taxon>Capitellidae</taxon>
        <taxon>Capitella</taxon>
    </lineage>
</organism>
<evidence type="ECO:0000256" key="5">
    <source>
        <dbReference type="ARBA" id="ARBA00022989"/>
    </source>
</evidence>
<feature type="transmembrane region" description="Helical" evidence="7">
    <location>
        <begin position="148"/>
        <end position="166"/>
    </location>
</feature>
<keyword evidence="4 7" id="KW-0812">Transmembrane</keyword>